<dbReference type="AlphaFoldDB" id="A0A226WQJ5"/>
<dbReference type="Proteomes" id="UP000214720">
    <property type="component" value="Unassembled WGS sequence"/>
</dbReference>
<proteinExistence type="predicted"/>
<dbReference type="SUPFAM" id="SSF54427">
    <property type="entry name" value="NTF2-like"/>
    <property type="match status" value="1"/>
</dbReference>
<dbReference type="EMBL" id="MTHB01000247">
    <property type="protein sequence ID" value="OXC73445.1"/>
    <property type="molecule type" value="Genomic_DNA"/>
</dbReference>
<name>A0A226WQJ5_CABSO</name>
<evidence type="ECO:0000313" key="2">
    <source>
        <dbReference type="Proteomes" id="UP000214720"/>
    </source>
</evidence>
<accession>A0A226WQJ5</accession>
<dbReference type="Gene3D" id="3.10.450.50">
    <property type="match status" value="1"/>
</dbReference>
<reference evidence="2" key="1">
    <citation type="submission" date="2017-01" db="EMBL/GenBank/DDBJ databases">
        <title>Genome Analysis of Deinococcus marmoris KOPRI26562.</title>
        <authorList>
            <person name="Kim J.H."/>
            <person name="Oh H.-M."/>
        </authorList>
    </citation>
    <scope>NUCLEOTIDE SEQUENCE [LARGE SCALE GENOMIC DNA]</scope>
    <source>
        <strain evidence="2">PAMC 26633</strain>
    </source>
</reference>
<comment type="caution">
    <text evidence="1">The sequence shown here is derived from an EMBL/GenBank/DDBJ whole genome shotgun (WGS) entry which is preliminary data.</text>
</comment>
<protein>
    <submittedName>
        <fullName evidence="1">Uncharacterized protein</fullName>
    </submittedName>
</protein>
<dbReference type="InterPro" id="IPR032710">
    <property type="entry name" value="NTF2-like_dom_sf"/>
</dbReference>
<evidence type="ECO:0000313" key="1">
    <source>
        <dbReference type="EMBL" id="OXC73445.1"/>
    </source>
</evidence>
<organism evidence="1 2">
    <name type="scientific">Caballeronia sordidicola</name>
    <name type="common">Burkholderia sordidicola</name>
    <dbReference type="NCBI Taxonomy" id="196367"/>
    <lineage>
        <taxon>Bacteria</taxon>
        <taxon>Pseudomonadati</taxon>
        <taxon>Pseudomonadota</taxon>
        <taxon>Betaproteobacteria</taxon>
        <taxon>Burkholderiales</taxon>
        <taxon>Burkholderiaceae</taxon>
        <taxon>Caballeronia</taxon>
    </lineage>
</organism>
<sequence length="76" mass="8027">MACYENDAAVLPKPGKRLTGLGAIREFTAATLDLPIEFGTRQIVEGDGIALYVCAWGLEMKSGGPLLEGSGADMLR</sequence>
<gene>
    <name evidence="1" type="ORF">BSU04_36670</name>
</gene>